<organism evidence="2 3">
    <name type="scientific">Aduncisulcus paluster</name>
    <dbReference type="NCBI Taxonomy" id="2918883"/>
    <lineage>
        <taxon>Eukaryota</taxon>
        <taxon>Metamonada</taxon>
        <taxon>Carpediemonas-like organisms</taxon>
        <taxon>Aduncisulcus</taxon>
    </lineage>
</organism>
<evidence type="ECO:0000313" key="3">
    <source>
        <dbReference type="Proteomes" id="UP001057375"/>
    </source>
</evidence>
<keyword evidence="3" id="KW-1185">Reference proteome</keyword>
<feature type="domain" description="CusB-like beta-barrel" evidence="1">
    <location>
        <begin position="46"/>
        <end position="70"/>
    </location>
</feature>
<evidence type="ECO:0000259" key="1">
    <source>
        <dbReference type="Pfam" id="PF25954"/>
    </source>
</evidence>
<feature type="non-terminal residue" evidence="2">
    <location>
        <position position="1"/>
    </location>
</feature>
<reference evidence="2" key="1">
    <citation type="submission" date="2022-03" db="EMBL/GenBank/DDBJ databases">
        <title>Draft genome sequence of Aduncisulcus paluster, a free-living microaerophilic Fornicata.</title>
        <authorList>
            <person name="Yuyama I."/>
            <person name="Kume K."/>
            <person name="Tamura T."/>
            <person name="Inagaki Y."/>
            <person name="Hashimoto T."/>
        </authorList>
    </citation>
    <scope>NUCLEOTIDE SEQUENCE</scope>
    <source>
        <strain evidence="2">NY0171</strain>
    </source>
</reference>
<accession>A0ABQ5KH56</accession>
<sequence length="76" mass="8591">IGDMVKIKVDFDAGLDLTGTVEYISSEGEFTPKNLESKENRQEVVYETRIRIDNPDGRLKPGMLVDIYLGDDLNDQ</sequence>
<protein>
    <submittedName>
        <fullName evidence="2">Efflux RND transporter periplasmic adaptor subunit</fullName>
    </submittedName>
</protein>
<evidence type="ECO:0000313" key="2">
    <source>
        <dbReference type="EMBL" id="GKT30823.1"/>
    </source>
</evidence>
<dbReference type="Pfam" id="PF25954">
    <property type="entry name" value="Beta-barrel_RND_2"/>
    <property type="match status" value="1"/>
</dbReference>
<name>A0ABQ5KH56_9EUKA</name>
<dbReference type="Gene3D" id="2.40.30.170">
    <property type="match status" value="1"/>
</dbReference>
<dbReference type="EMBL" id="BQXS01009104">
    <property type="protein sequence ID" value="GKT30823.1"/>
    <property type="molecule type" value="Genomic_DNA"/>
</dbReference>
<gene>
    <name evidence="2" type="ORF">ADUPG1_005655</name>
</gene>
<dbReference type="Proteomes" id="UP001057375">
    <property type="component" value="Unassembled WGS sequence"/>
</dbReference>
<proteinExistence type="predicted"/>
<dbReference type="InterPro" id="IPR058792">
    <property type="entry name" value="Beta-barrel_RND_2"/>
</dbReference>
<comment type="caution">
    <text evidence="2">The sequence shown here is derived from an EMBL/GenBank/DDBJ whole genome shotgun (WGS) entry which is preliminary data.</text>
</comment>